<proteinExistence type="predicted"/>
<reference evidence="4 5" key="1">
    <citation type="submission" date="2019-04" db="EMBL/GenBank/DDBJ databases">
        <title>Herbidospora sp. NEAU-GS14.nov., a novel actinomycete isolated from soil.</title>
        <authorList>
            <person name="Han L."/>
        </authorList>
    </citation>
    <scope>NUCLEOTIDE SEQUENCE [LARGE SCALE GENOMIC DNA]</scope>
    <source>
        <strain evidence="4 5">NEAU-GS14</strain>
    </source>
</reference>
<dbReference type="SUPFAM" id="SSF101473">
    <property type="entry name" value="DhaL-like"/>
    <property type="match status" value="1"/>
</dbReference>
<sequence length="196" mass="20710">MMDTAFFLRWIAVVTERVRADRDHLTDLDRAIGDADHGANLDRGFTAVEEALAAKPPETPADVLTTTGTTLIRKVGGASGPLYGTLFRTLGRSVGDVPEVSREELAEAFAQALAAVMKLGSAQEGDKTMIDALAPAVQEMRTSFDAAARAALDGARATTPLRARKGRASYLGDRSIGHQDPGATSMALMIDALRAA</sequence>
<accession>A0A4U3MAZ5</accession>
<dbReference type="InterPro" id="IPR050861">
    <property type="entry name" value="Dihydroxyacetone_Kinase"/>
</dbReference>
<comment type="caution">
    <text evidence="4">The sequence shown here is derived from an EMBL/GenBank/DDBJ whole genome shotgun (WGS) entry which is preliminary data.</text>
</comment>
<dbReference type="PANTHER" id="PTHR28629:SF4">
    <property type="entry name" value="TRIOKINASE_FMN CYCLASE"/>
    <property type="match status" value="1"/>
</dbReference>
<organism evidence="4 5">
    <name type="scientific">Herbidospora galbida</name>
    <dbReference type="NCBI Taxonomy" id="2575442"/>
    <lineage>
        <taxon>Bacteria</taxon>
        <taxon>Bacillati</taxon>
        <taxon>Actinomycetota</taxon>
        <taxon>Actinomycetes</taxon>
        <taxon>Streptosporangiales</taxon>
        <taxon>Streptosporangiaceae</taxon>
        <taxon>Herbidospora</taxon>
    </lineage>
</organism>
<dbReference type="Gene3D" id="1.25.40.340">
    <property type="match status" value="1"/>
</dbReference>
<dbReference type="NCBIfam" id="TIGR02365">
    <property type="entry name" value="dha_L_ycgS"/>
    <property type="match status" value="1"/>
</dbReference>
<dbReference type="OrthoDB" id="9800291at2"/>
<dbReference type="SMART" id="SM01120">
    <property type="entry name" value="Dak2"/>
    <property type="match status" value="1"/>
</dbReference>
<evidence type="ECO:0000256" key="1">
    <source>
        <dbReference type="ARBA" id="ARBA00022679"/>
    </source>
</evidence>
<dbReference type="InterPro" id="IPR012737">
    <property type="entry name" value="DhaK_L_YcgS"/>
</dbReference>
<dbReference type="InterPro" id="IPR036117">
    <property type="entry name" value="DhaL_dom_sf"/>
</dbReference>
<dbReference type="GO" id="GO:0004371">
    <property type="term" value="F:glycerone kinase activity"/>
    <property type="evidence" value="ECO:0007669"/>
    <property type="project" value="InterPro"/>
</dbReference>
<keyword evidence="5" id="KW-1185">Reference proteome</keyword>
<evidence type="ECO:0000259" key="3">
    <source>
        <dbReference type="PROSITE" id="PS51480"/>
    </source>
</evidence>
<dbReference type="FunFam" id="1.25.40.340:FF:000002">
    <property type="entry name" value="Dihydroxyacetone kinase, L subunit"/>
    <property type="match status" value="1"/>
</dbReference>
<name>A0A4U3MAZ5_9ACTN</name>
<dbReference type="GO" id="GO:0019563">
    <property type="term" value="P:glycerol catabolic process"/>
    <property type="evidence" value="ECO:0007669"/>
    <property type="project" value="TreeGrafter"/>
</dbReference>
<gene>
    <name evidence="4" type="primary">dhaL</name>
    <name evidence="4" type="ORF">FDA94_23170</name>
</gene>
<protein>
    <submittedName>
        <fullName evidence="4">Dihydroxyacetone kinase subunit L</fullName>
    </submittedName>
</protein>
<dbReference type="Proteomes" id="UP000308705">
    <property type="component" value="Unassembled WGS sequence"/>
</dbReference>
<dbReference type="Pfam" id="PF02734">
    <property type="entry name" value="Dak2"/>
    <property type="match status" value="1"/>
</dbReference>
<evidence type="ECO:0000313" key="5">
    <source>
        <dbReference type="Proteomes" id="UP000308705"/>
    </source>
</evidence>
<feature type="domain" description="DhaL" evidence="3">
    <location>
        <begin position="5"/>
        <end position="195"/>
    </location>
</feature>
<keyword evidence="1" id="KW-0808">Transferase</keyword>
<dbReference type="InterPro" id="IPR004007">
    <property type="entry name" value="DhaL_dom"/>
</dbReference>
<dbReference type="PANTHER" id="PTHR28629">
    <property type="entry name" value="TRIOKINASE/FMN CYCLASE"/>
    <property type="match status" value="1"/>
</dbReference>
<evidence type="ECO:0000313" key="4">
    <source>
        <dbReference type="EMBL" id="TKK86161.1"/>
    </source>
</evidence>
<dbReference type="EMBL" id="SZQA01000023">
    <property type="protein sequence ID" value="TKK86161.1"/>
    <property type="molecule type" value="Genomic_DNA"/>
</dbReference>
<dbReference type="AlphaFoldDB" id="A0A4U3MAZ5"/>
<dbReference type="GO" id="GO:0005829">
    <property type="term" value="C:cytosol"/>
    <property type="evidence" value="ECO:0007669"/>
    <property type="project" value="TreeGrafter"/>
</dbReference>
<keyword evidence="2 4" id="KW-0418">Kinase</keyword>
<evidence type="ECO:0000256" key="2">
    <source>
        <dbReference type="ARBA" id="ARBA00022777"/>
    </source>
</evidence>
<dbReference type="PROSITE" id="PS51480">
    <property type="entry name" value="DHAL"/>
    <property type="match status" value="1"/>
</dbReference>